<sequence length="256" mass="28297">MGLLIDFRGNLAKVTFNSESKFNMWNVKTMKELLDFLGDVEKRREIKYVLFNGNNGNFGSGADIRELNVASKDREFASSFFGYMKDIYLKLISLDKITIGAVEGIAYGASLEMLLFLDFVIAHKDSKFAAPGGKIGVFPPALITVGPYIIGFQNVKKMAMLGEEISADQAKTIGLVTEVVENLDQGISYLLGKLSNFAPSSLVLMRKELSRYLVRDMEEAFTNLVIQVGSDDAREGINAFLARVKPSWASVSFSKS</sequence>
<accession>A0A031LPR5</accession>
<dbReference type="Pfam" id="PF00378">
    <property type="entry name" value="ECH_1"/>
    <property type="match status" value="1"/>
</dbReference>
<keyword evidence="3" id="KW-1185">Reference proteome</keyword>
<name>A0A031LPR5_9CREN</name>
<evidence type="ECO:0000313" key="2">
    <source>
        <dbReference type="EMBL" id="EZQ04788.1"/>
    </source>
</evidence>
<dbReference type="InterPro" id="IPR051683">
    <property type="entry name" value="Enoyl-CoA_Hydratase/Isomerase"/>
</dbReference>
<comment type="similarity">
    <text evidence="1">Belongs to the enoyl-CoA hydratase/isomerase family.</text>
</comment>
<dbReference type="PANTHER" id="PTHR42964:SF1">
    <property type="entry name" value="POLYKETIDE BIOSYNTHESIS ENOYL-COA HYDRATASE PKSH-RELATED"/>
    <property type="match status" value="1"/>
</dbReference>
<reference evidence="2 3" key="1">
    <citation type="submission" date="2014-03" db="EMBL/GenBank/DDBJ databases">
        <title>Draft genome sequence of the novel thermoacidophilic archaea Acidianus copahuensis ALE1 strain, isolated from Copahue volcanic area in Neuquen Argentina.</title>
        <authorList>
            <person name="Urbieta M.S."/>
            <person name="Rascovan N."/>
            <person name="Castro C."/>
            <person name="Revale S."/>
            <person name="Giaveno M.A."/>
            <person name="Vazquez M.P."/>
            <person name="Donati E.R."/>
        </authorList>
    </citation>
    <scope>NUCLEOTIDE SEQUENCE [LARGE SCALE GENOMIC DNA]</scope>
    <source>
        <strain evidence="2 3">ALE1</strain>
    </source>
</reference>
<proteinExistence type="inferred from homology"/>
<dbReference type="InterPro" id="IPR001753">
    <property type="entry name" value="Enoyl-CoA_hydra/iso"/>
</dbReference>
<comment type="caution">
    <text evidence="2">The sequence shown here is derived from an EMBL/GenBank/DDBJ whole genome shotgun (WGS) entry which is preliminary data.</text>
</comment>
<dbReference type="STRING" id="1160895.CM19_07315"/>
<dbReference type="AlphaFoldDB" id="A0A031LPR5"/>
<organism evidence="2 3">
    <name type="scientific">Candidatus Acidianus copahuensis</name>
    <dbReference type="NCBI Taxonomy" id="1160895"/>
    <lineage>
        <taxon>Archaea</taxon>
        <taxon>Thermoproteota</taxon>
        <taxon>Thermoprotei</taxon>
        <taxon>Sulfolobales</taxon>
        <taxon>Sulfolobaceae</taxon>
        <taxon>Acidianus</taxon>
    </lineage>
</organism>
<evidence type="ECO:0000256" key="1">
    <source>
        <dbReference type="ARBA" id="ARBA00005254"/>
    </source>
</evidence>
<dbReference type="OrthoDB" id="27846at2157"/>
<dbReference type="Proteomes" id="UP000024332">
    <property type="component" value="Unassembled WGS sequence"/>
</dbReference>
<dbReference type="InterPro" id="IPR029045">
    <property type="entry name" value="ClpP/crotonase-like_dom_sf"/>
</dbReference>
<dbReference type="PANTHER" id="PTHR42964">
    <property type="entry name" value="ENOYL-COA HYDRATASE"/>
    <property type="match status" value="1"/>
</dbReference>
<dbReference type="CDD" id="cd06558">
    <property type="entry name" value="crotonase-like"/>
    <property type="match status" value="1"/>
</dbReference>
<gene>
    <name evidence="2" type="ORF">CM19_07315</name>
</gene>
<dbReference type="EMBL" id="JFZT01000044">
    <property type="protein sequence ID" value="EZQ04788.1"/>
    <property type="molecule type" value="Genomic_DNA"/>
</dbReference>
<dbReference type="SUPFAM" id="SSF52096">
    <property type="entry name" value="ClpP/crotonase"/>
    <property type="match status" value="1"/>
</dbReference>
<dbReference type="Gene3D" id="3.90.226.10">
    <property type="entry name" value="2-enoyl-CoA Hydratase, Chain A, domain 1"/>
    <property type="match status" value="1"/>
</dbReference>
<protein>
    <submittedName>
        <fullName evidence="2">Enoyl-CoA hydratase</fullName>
    </submittedName>
</protein>
<evidence type="ECO:0000313" key="3">
    <source>
        <dbReference type="Proteomes" id="UP000024332"/>
    </source>
</evidence>